<name>A0A1W0XA97_HYPEX</name>
<dbReference type="AlphaFoldDB" id="A0A1W0XA97"/>
<keyword evidence="2" id="KW-0732">Signal</keyword>
<protein>
    <submittedName>
        <fullName evidence="3">Uncharacterized protein</fullName>
    </submittedName>
</protein>
<keyword evidence="4" id="KW-1185">Reference proteome</keyword>
<accession>A0A1W0XA97</accession>
<evidence type="ECO:0000313" key="3">
    <source>
        <dbReference type="EMBL" id="OQV24447.1"/>
    </source>
</evidence>
<gene>
    <name evidence="3" type="ORF">BV898_01511</name>
</gene>
<dbReference type="EMBL" id="MTYJ01000006">
    <property type="protein sequence ID" value="OQV24447.1"/>
    <property type="molecule type" value="Genomic_DNA"/>
</dbReference>
<comment type="caution">
    <text evidence="3">The sequence shown here is derived from an EMBL/GenBank/DDBJ whole genome shotgun (WGS) entry which is preliminary data.</text>
</comment>
<dbReference type="Proteomes" id="UP000192578">
    <property type="component" value="Unassembled WGS sequence"/>
</dbReference>
<feature type="chain" id="PRO_5012980867" evidence="2">
    <location>
        <begin position="23"/>
        <end position="611"/>
    </location>
</feature>
<evidence type="ECO:0000256" key="2">
    <source>
        <dbReference type="SAM" id="SignalP"/>
    </source>
</evidence>
<reference evidence="4" key="1">
    <citation type="submission" date="2017-01" db="EMBL/GenBank/DDBJ databases">
        <title>Comparative genomics of anhydrobiosis in the tardigrade Hypsibius dujardini.</title>
        <authorList>
            <person name="Yoshida Y."/>
            <person name="Koutsovoulos G."/>
            <person name="Laetsch D."/>
            <person name="Stevens L."/>
            <person name="Kumar S."/>
            <person name="Horikawa D."/>
            <person name="Ishino K."/>
            <person name="Komine S."/>
            <person name="Tomita M."/>
            <person name="Blaxter M."/>
            <person name="Arakawa K."/>
        </authorList>
    </citation>
    <scope>NUCLEOTIDE SEQUENCE [LARGE SCALE GENOMIC DNA]</scope>
    <source>
        <strain evidence="4">Z151</strain>
    </source>
</reference>
<proteinExistence type="predicted"/>
<feature type="signal peptide" evidence="2">
    <location>
        <begin position="1"/>
        <end position="22"/>
    </location>
</feature>
<feature type="region of interest" description="Disordered" evidence="1">
    <location>
        <begin position="340"/>
        <end position="359"/>
    </location>
</feature>
<evidence type="ECO:0000256" key="1">
    <source>
        <dbReference type="SAM" id="MobiDB-lite"/>
    </source>
</evidence>
<organism evidence="3 4">
    <name type="scientific">Hypsibius exemplaris</name>
    <name type="common">Freshwater tardigrade</name>
    <dbReference type="NCBI Taxonomy" id="2072580"/>
    <lineage>
        <taxon>Eukaryota</taxon>
        <taxon>Metazoa</taxon>
        <taxon>Ecdysozoa</taxon>
        <taxon>Tardigrada</taxon>
        <taxon>Eutardigrada</taxon>
        <taxon>Parachela</taxon>
        <taxon>Hypsibioidea</taxon>
        <taxon>Hypsibiidae</taxon>
        <taxon>Hypsibius</taxon>
    </lineage>
</organism>
<sequence length="611" mass="68852">MSGRVVIFFFIIGLGLPNLDDGANIGPNSPVRLPVIMHGYYDSHRVLPLADGIDLFTKLAASGGANSSISSIKIFGDERVDYFAVGSTGDDGHPTWRTLPVKLGRRKHVHTISETTYEYNFTFDPDAVEQSLVLKLRDQNERTEYSAAISLTMEGELLVICCSSKVETTTRRIFRRTLPPAILGYYENVAERESSNFPSFAKTLPLPPGVDWSADTRLFIGKKGDTYFFRYIVHEAFDFCFPFRLNEIFNVTIHGIPLQYSYTLNPTDQRSGGDPNRVTLEVEFKAPSGKVFHMTAVLDGNGMESIYTSETMTAFRYWQRRLPPVIYGTYQLDSLFHQNANKEPSRNDDPLNIRSRPKSSFTEKTVKIQFSRTERGDLFYGRQTAERELQPLAPPFHDTSLYFVDSAAGGERVIIKESEHGSETKVYSFDDAGLDVISHRTGGNVTLTVRAFFRRKLPHEIIGSFECLAVGKEYRELIDVLGIMDIMGGIIVVEFAKVNEKTYRQSFRGSHANQTVSLWFVLGKEQSQVIQGRTIKFTYQLINDGQPILRTTIKASEKGSASEFEVRVANIFTRNGFNATYTHAGRVAVQEFRRLGDPTLAVTPLKLRHPT</sequence>
<evidence type="ECO:0000313" key="4">
    <source>
        <dbReference type="Proteomes" id="UP000192578"/>
    </source>
</evidence>